<dbReference type="RefSeq" id="WP_354465954.1">
    <property type="nucleotide sequence ID" value="NZ_JBEPMM010000014.1"/>
</dbReference>
<keyword evidence="1" id="KW-0732">Signal</keyword>
<evidence type="ECO:0000256" key="1">
    <source>
        <dbReference type="SAM" id="SignalP"/>
    </source>
</evidence>
<keyword evidence="3" id="KW-1185">Reference proteome</keyword>
<dbReference type="Proteomes" id="UP001549145">
    <property type="component" value="Unassembled WGS sequence"/>
</dbReference>
<reference evidence="2 3" key="1">
    <citation type="submission" date="2024-06" db="EMBL/GenBank/DDBJ databases">
        <title>Genomic Encyclopedia of Type Strains, Phase IV (KMG-IV): sequencing the most valuable type-strain genomes for metagenomic binning, comparative biology and taxonomic classification.</title>
        <authorList>
            <person name="Goeker M."/>
        </authorList>
    </citation>
    <scope>NUCLEOTIDE SEQUENCE [LARGE SCALE GENOMIC DNA]</scope>
    <source>
        <strain evidence="2 3">DSM 21331</strain>
    </source>
</reference>
<protein>
    <submittedName>
        <fullName evidence="2">NitT/TauT family transport system substrate-binding protein</fullName>
    </submittedName>
</protein>
<dbReference type="Gene3D" id="3.40.190.10">
    <property type="entry name" value="Periplasmic binding protein-like II"/>
    <property type="match status" value="2"/>
</dbReference>
<feature type="chain" id="PRO_5047418714" evidence="1">
    <location>
        <begin position="32"/>
        <end position="348"/>
    </location>
</feature>
<dbReference type="PANTHER" id="PTHR30024:SF42">
    <property type="entry name" value="ALIPHATIC SULFONATES-BINDING PROTEIN-RELATED"/>
    <property type="match status" value="1"/>
</dbReference>
<name>A0ABV2L935_9HYPH</name>
<dbReference type="Pfam" id="PF13379">
    <property type="entry name" value="NMT1_2"/>
    <property type="match status" value="1"/>
</dbReference>
<dbReference type="PANTHER" id="PTHR30024">
    <property type="entry name" value="ALIPHATIC SULFONATES-BINDING PROTEIN-RELATED"/>
    <property type="match status" value="1"/>
</dbReference>
<dbReference type="SUPFAM" id="SSF53850">
    <property type="entry name" value="Periplasmic binding protein-like II"/>
    <property type="match status" value="1"/>
</dbReference>
<gene>
    <name evidence="2" type="ORF">ABID43_003920</name>
</gene>
<dbReference type="EMBL" id="JBEPMM010000014">
    <property type="protein sequence ID" value="MET3694358.1"/>
    <property type="molecule type" value="Genomic_DNA"/>
</dbReference>
<accession>A0ABV2L935</accession>
<organism evidence="2 3">
    <name type="scientific">Methylobacterium goesingense</name>
    <dbReference type="NCBI Taxonomy" id="243690"/>
    <lineage>
        <taxon>Bacteria</taxon>
        <taxon>Pseudomonadati</taxon>
        <taxon>Pseudomonadota</taxon>
        <taxon>Alphaproteobacteria</taxon>
        <taxon>Hyphomicrobiales</taxon>
        <taxon>Methylobacteriaceae</taxon>
        <taxon>Methylobacterium</taxon>
    </lineage>
</organism>
<evidence type="ECO:0000313" key="3">
    <source>
        <dbReference type="Proteomes" id="UP001549145"/>
    </source>
</evidence>
<comment type="caution">
    <text evidence="2">The sequence shown here is derived from an EMBL/GenBank/DDBJ whole genome shotgun (WGS) entry which is preliminary data.</text>
</comment>
<feature type="signal peptide" evidence="1">
    <location>
        <begin position="1"/>
        <end position="31"/>
    </location>
</feature>
<proteinExistence type="predicted"/>
<evidence type="ECO:0000313" key="2">
    <source>
        <dbReference type="EMBL" id="MET3694358.1"/>
    </source>
</evidence>
<sequence>MRLTRRAATLSAAVATFATCAGLLVAGPASAQNAAPVPVRIGVIPVIGAAPIFVANGEGWLKEAGLSPTFTTFESGPNMIQALASGTIDVYVAGVAPLAVARTKGIDVRVVAATAIEEMVFVAGPKLAPYFTPGADKAQAFAQFRAKEGKAARLATQPAGSVPNTTLQHWLWQVAKADKANAEVVAMGIDATQQAMLAGAVDGASIREPALTIVQMRNPAIKLIATGGEMFPDQPGTVVGVFGAFADKNPAAVEGLVKAVVRAVELLKSDPARAAKPVEAALGKGITDTATITKALTSPAARFTADPRQIIEATKKMQAYQVSIGTLDKDVPLEGLFEPKYYEAATKR</sequence>